<proteinExistence type="predicted"/>
<sequence>MRRIFTIAMLVLGGCATGDGGVPMTAIYSPPVRPGGTGQMMFLPTGKPLALPIEALPHASAFVGGKGVFGGEPVLADAATCRARLTAIATRAARRYPAASGITMMREDELTILGPWTQPMRVLRFRCEGERMVREDGMVVPHAQMPSPPPVAIRR</sequence>
<organism evidence="1 2">
    <name type="scientific">Sphingomonas hankookensis</name>
    <dbReference type="NCBI Taxonomy" id="563996"/>
    <lineage>
        <taxon>Bacteria</taxon>
        <taxon>Pseudomonadati</taxon>
        <taxon>Pseudomonadota</taxon>
        <taxon>Alphaproteobacteria</taxon>
        <taxon>Sphingomonadales</taxon>
        <taxon>Sphingomonadaceae</taxon>
        <taxon>Sphingomonas</taxon>
    </lineage>
</organism>
<evidence type="ECO:0008006" key="3">
    <source>
        <dbReference type="Google" id="ProtNLM"/>
    </source>
</evidence>
<keyword evidence="2" id="KW-1185">Reference proteome</keyword>
<dbReference type="EMBL" id="LQQO01000005">
    <property type="protein sequence ID" value="KZE17754.1"/>
    <property type="molecule type" value="Genomic_DNA"/>
</dbReference>
<name>A0ABR5YFF8_9SPHN</name>
<gene>
    <name evidence="1" type="ORF">AVT10_10540</name>
</gene>
<evidence type="ECO:0000313" key="2">
    <source>
        <dbReference type="Proteomes" id="UP000076609"/>
    </source>
</evidence>
<evidence type="ECO:0000313" key="1">
    <source>
        <dbReference type="EMBL" id="KZE17754.1"/>
    </source>
</evidence>
<dbReference type="PROSITE" id="PS51257">
    <property type="entry name" value="PROKAR_LIPOPROTEIN"/>
    <property type="match status" value="1"/>
</dbReference>
<reference evidence="2" key="1">
    <citation type="submission" date="2016-01" db="EMBL/GenBank/DDBJ databases">
        <title>Draft genome of Chromobacterium sp. F49.</title>
        <authorList>
            <person name="Hong K.W."/>
        </authorList>
    </citation>
    <scope>NUCLEOTIDE SEQUENCE [LARGE SCALE GENOMIC DNA]</scope>
    <source>
        <strain evidence="2">CN3</strain>
    </source>
</reference>
<dbReference type="RefSeq" id="WP_066688804.1">
    <property type="nucleotide sequence ID" value="NZ_CP117025.1"/>
</dbReference>
<comment type="caution">
    <text evidence="1">The sequence shown here is derived from an EMBL/GenBank/DDBJ whole genome shotgun (WGS) entry which is preliminary data.</text>
</comment>
<accession>A0ABR5YFF8</accession>
<dbReference type="Proteomes" id="UP000076609">
    <property type="component" value="Unassembled WGS sequence"/>
</dbReference>
<protein>
    <recommendedName>
        <fullName evidence="3">Lipoprotein</fullName>
    </recommendedName>
</protein>